<sequence length="189" mass="20120">MDMTAVRLTTAAAPGGRALLLRPWTSSDAAGLAELYRDPALRRRAAADVADEAGAARWVNEQRLGWQRGKRFAFAVVDTGAGGSGERLVGHAVLKNVTPGAPSAEVGYWTAAHARGRGVAPRALRALTDWAFAAFADRGLERLELLHQADNTASCRVAEKSRYAFTGTLPAAPPAFPLDGHLHVRERAA</sequence>
<keyword evidence="3" id="KW-1185">Reference proteome</keyword>
<dbReference type="EMBL" id="BAAATK010000021">
    <property type="protein sequence ID" value="GAA2441933.1"/>
    <property type="molecule type" value="Genomic_DNA"/>
</dbReference>
<dbReference type="RefSeq" id="WP_344604565.1">
    <property type="nucleotide sequence ID" value="NZ_BAAATK010000021.1"/>
</dbReference>
<dbReference type="InterPro" id="IPR016181">
    <property type="entry name" value="Acyl_CoA_acyltransferase"/>
</dbReference>
<dbReference type="PANTHER" id="PTHR43441">
    <property type="entry name" value="RIBOSOMAL-PROTEIN-SERINE ACETYLTRANSFERASE"/>
    <property type="match status" value="1"/>
</dbReference>
<dbReference type="Proteomes" id="UP001500460">
    <property type="component" value="Unassembled WGS sequence"/>
</dbReference>
<dbReference type="InterPro" id="IPR000182">
    <property type="entry name" value="GNAT_dom"/>
</dbReference>
<evidence type="ECO:0000259" key="1">
    <source>
        <dbReference type="PROSITE" id="PS51186"/>
    </source>
</evidence>
<proteinExistence type="predicted"/>
<accession>A0ABN3JW30</accession>
<evidence type="ECO:0000313" key="3">
    <source>
        <dbReference type="Proteomes" id="UP001500460"/>
    </source>
</evidence>
<dbReference type="Gene3D" id="3.40.630.30">
    <property type="match status" value="1"/>
</dbReference>
<comment type="caution">
    <text evidence="2">The sequence shown here is derived from an EMBL/GenBank/DDBJ whole genome shotgun (WGS) entry which is preliminary data.</text>
</comment>
<dbReference type="PROSITE" id="PS51186">
    <property type="entry name" value="GNAT"/>
    <property type="match status" value="1"/>
</dbReference>
<dbReference type="Pfam" id="PF13302">
    <property type="entry name" value="Acetyltransf_3"/>
    <property type="match status" value="1"/>
</dbReference>
<evidence type="ECO:0000313" key="2">
    <source>
        <dbReference type="EMBL" id="GAA2441933.1"/>
    </source>
</evidence>
<dbReference type="InterPro" id="IPR051908">
    <property type="entry name" value="Ribosomal_N-acetyltransferase"/>
</dbReference>
<dbReference type="CDD" id="cd04301">
    <property type="entry name" value="NAT_SF"/>
    <property type="match status" value="1"/>
</dbReference>
<dbReference type="PANTHER" id="PTHR43441:SF10">
    <property type="entry name" value="ACETYLTRANSFERASE"/>
    <property type="match status" value="1"/>
</dbReference>
<name>A0ABN3JW30_9ACTN</name>
<dbReference type="SUPFAM" id="SSF55729">
    <property type="entry name" value="Acyl-CoA N-acyltransferases (Nat)"/>
    <property type="match status" value="1"/>
</dbReference>
<feature type="domain" description="N-acetyltransferase" evidence="1">
    <location>
        <begin position="19"/>
        <end position="179"/>
    </location>
</feature>
<organism evidence="2 3">
    <name type="scientific">Streptomyces glaucus</name>
    <dbReference type="NCBI Taxonomy" id="284029"/>
    <lineage>
        <taxon>Bacteria</taxon>
        <taxon>Bacillati</taxon>
        <taxon>Actinomycetota</taxon>
        <taxon>Actinomycetes</taxon>
        <taxon>Kitasatosporales</taxon>
        <taxon>Streptomycetaceae</taxon>
        <taxon>Streptomyces</taxon>
    </lineage>
</organism>
<protein>
    <submittedName>
        <fullName evidence="2">GNAT family N-acetyltransferase</fullName>
    </submittedName>
</protein>
<reference evidence="2 3" key="1">
    <citation type="journal article" date="2019" name="Int. J. Syst. Evol. Microbiol.">
        <title>The Global Catalogue of Microorganisms (GCM) 10K type strain sequencing project: providing services to taxonomists for standard genome sequencing and annotation.</title>
        <authorList>
            <consortium name="The Broad Institute Genomics Platform"/>
            <consortium name="The Broad Institute Genome Sequencing Center for Infectious Disease"/>
            <person name="Wu L."/>
            <person name="Ma J."/>
        </authorList>
    </citation>
    <scope>NUCLEOTIDE SEQUENCE [LARGE SCALE GENOMIC DNA]</scope>
    <source>
        <strain evidence="2 3">JCM 6922</strain>
    </source>
</reference>
<gene>
    <name evidence="2" type="ORF">GCM10010421_35960</name>
</gene>